<keyword evidence="6 7" id="KW-0408">Iron</keyword>
<dbReference type="Proteomes" id="UP001479436">
    <property type="component" value="Unassembled WGS sequence"/>
</dbReference>
<comment type="cofactor">
    <cofactor evidence="7">
        <name>Fe cation</name>
        <dbReference type="ChEBI" id="CHEBI:24875"/>
    </cofactor>
    <text evidence="7">Binds 1 Fe cation per subunit.</text>
</comment>
<organism evidence="8 9">
    <name type="scientific">Basidiobolus ranarum</name>
    <dbReference type="NCBI Taxonomy" id="34480"/>
    <lineage>
        <taxon>Eukaryota</taxon>
        <taxon>Fungi</taxon>
        <taxon>Fungi incertae sedis</taxon>
        <taxon>Zoopagomycota</taxon>
        <taxon>Entomophthoromycotina</taxon>
        <taxon>Basidiobolomycetes</taxon>
        <taxon>Basidiobolales</taxon>
        <taxon>Basidiobolaceae</taxon>
        <taxon>Basidiobolus</taxon>
    </lineage>
</organism>
<keyword evidence="5 7" id="KW-0560">Oxidoreductase</keyword>
<dbReference type="EMBL" id="JASJQH010000260">
    <property type="protein sequence ID" value="KAK9765510.1"/>
    <property type="molecule type" value="Genomic_DNA"/>
</dbReference>
<dbReference type="InterPro" id="IPR010300">
    <property type="entry name" value="CDO_1"/>
</dbReference>
<gene>
    <name evidence="8" type="ORF">K7432_006121</name>
</gene>
<protein>
    <recommendedName>
        <fullName evidence="2 7">Cysteine dioxygenase</fullName>
        <ecNumber evidence="2 7">1.13.11.20</ecNumber>
    </recommendedName>
</protein>
<keyword evidence="4 7" id="KW-0223">Dioxygenase</keyword>
<keyword evidence="3 7" id="KW-0479">Metal-binding</keyword>
<evidence type="ECO:0000256" key="6">
    <source>
        <dbReference type="ARBA" id="ARBA00023004"/>
    </source>
</evidence>
<evidence type="ECO:0000256" key="2">
    <source>
        <dbReference type="ARBA" id="ARBA00013133"/>
    </source>
</evidence>
<evidence type="ECO:0000256" key="1">
    <source>
        <dbReference type="ARBA" id="ARBA00006622"/>
    </source>
</evidence>
<keyword evidence="9" id="KW-1185">Reference proteome</keyword>
<evidence type="ECO:0000256" key="4">
    <source>
        <dbReference type="ARBA" id="ARBA00022964"/>
    </source>
</evidence>
<evidence type="ECO:0000256" key="5">
    <source>
        <dbReference type="ARBA" id="ARBA00023002"/>
    </source>
</evidence>
<evidence type="ECO:0000313" key="8">
    <source>
        <dbReference type="EMBL" id="KAK9765510.1"/>
    </source>
</evidence>
<comment type="similarity">
    <text evidence="1 7">Belongs to the cysteine dioxygenase family.</text>
</comment>
<accession>A0ABR2WVF4</accession>
<evidence type="ECO:0000313" key="9">
    <source>
        <dbReference type="Proteomes" id="UP001479436"/>
    </source>
</evidence>
<dbReference type="EC" id="1.13.11.20" evidence="2 7"/>
<dbReference type="CDD" id="cd10548">
    <property type="entry name" value="cupin_CDO"/>
    <property type="match status" value="1"/>
</dbReference>
<dbReference type="Gene3D" id="2.60.120.10">
    <property type="entry name" value="Jelly Rolls"/>
    <property type="match status" value="1"/>
</dbReference>
<reference evidence="8 9" key="1">
    <citation type="submission" date="2023-04" db="EMBL/GenBank/DDBJ databases">
        <title>Genome of Basidiobolus ranarum AG-B5.</title>
        <authorList>
            <person name="Stajich J.E."/>
            <person name="Carter-House D."/>
            <person name="Gryganskyi A."/>
        </authorList>
    </citation>
    <scope>NUCLEOTIDE SEQUENCE [LARGE SCALE GENOMIC DNA]</scope>
    <source>
        <strain evidence="8 9">AG-B5</strain>
    </source>
</reference>
<dbReference type="Pfam" id="PF05995">
    <property type="entry name" value="CDO_I"/>
    <property type="match status" value="1"/>
</dbReference>
<sequence length="230" mass="26014">MMSSNPVPSPKNMSELVKAVRSELGDDGLDSVNVDVNRVIKLMNNYQSNASDWEKYALFDKYKYTRNLVDDGNGQFNLLVLCWGEGQQSPIHDHAGSHCVMKILDGELTESQYHWPENFDESQIDGESHNSQPMSLLQKTVYERDQVTYMSDQIGLHRVANASPVKKAISLHLYTPPIKSCNTFCEDTSVARKAGNCVFHSIHGHRPEYKCTESNPQEDEMISRMIMPTA</sequence>
<dbReference type="PANTHER" id="PTHR12918">
    <property type="entry name" value="CYSTEINE DIOXYGENASE"/>
    <property type="match status" value="1"/>
</dbReference>
<proteinExistence type="inferred from homology"/>
<dbReference type="PANTHER" id="PTHR12918:SF1">
    <property type="entry name" value="CYSTEINE DIOXYGENASE TYPE 1"/>
    <property type="match status" value="1"/>
</dbReference>
<evidence type="ECO:0000256" key="3">
    <source>
        <dbReference type="ARBA" id="ARBA00022723"/>
    </source>
</evidence>
<dbReference type="InterPro" id="IPR011051">
    <property type="entry name" value="RmlC_Cupin_sf"/>
</dbReference>
<name>A0ABR2WVF4_9FUNG</name>
<dbReference type="SUPFAM" id="SSF51182">
    <property type="entry name" value="RmlC-like cupins"/>
    <property type="match status" value="1"/>
</dbReference>
<comment type="caution">
    <text evidence="8">The sequence shown here is derived from an EMBL/GenBank/DDBJ whole genome shotgun (WGS) entry which is preliminary data.</text>
</comment>
<dbReference type="InterPro" id="IPR014710">
    <property type="entry name" value="RmlC-like_jellyroll"/>
</dbReference>
<comment type="catalytic activity">
    <reaction evidence="7">
        <text>L-cysteine + O2 = 3-sulfino-L-alanine + H(+)</text>
        <dbReference type="Rhea" id="RHEA:20441"/>
        <dbReference type="ChEBI" id="CHEBI:15378"/>
        <dbReference type="ChEBI" id="CHEBI:15379"/>
        <dbReference type="ChEBI" id="CHEBI:35235"/>
        <dbReference type="ChEBI" id="CHEBI:61085"/>
        <dbReference type="EC" id="1.13.11.20"/>
    </reaction>
</comment>
<evidence type="ECO:0000256" key="7">
    <source>
        <dbReference type="RuleBase" id="RU366010"/>
    </source>
</evidence>